<evidence type="ECO:0000256" key="1">
    <source>
        <dbReference type="SAM" id="SignalP"/>
    </source>
</evidence>
<dbReference type="Pfam" id="PF12228">
    <property type="entry name" value="DUF3604"/>
    <property type="match status" value="1"/>
</dbReference>
<protein>
    <submittedName>
        <fullName evidence="2">Uncharacterized protein DUF3604</fullName>
    </submittedName>
</protein>
<name>A0A2P8FDN7_9RHOB</name>
<keyword evidence="1" id="KW-0732">Signal</keyword>
<proteinExistence type="predicted"/>
<sequence length="641" mass="71342">MFRQISLALLAVTVSPSFAISQDIGPAEEDVSGPPQNYSPFIERTVKNRGLAEGLYWGDTHLHTMFSTDAGMIGNTLTPVDAYRFAMGEEVITSSGQRLRIDRPLDFLVVSDHAENLGLPVMLAEANRDLLATEYGQRLYDLVQAGEGYAAFQLWGNDGVAQNRDIIDNPKLDRTIWERQIELADQYNDPGNFTAFIGFEWTSINNREKPSNLHRVVLFKEDGRKASQVTPFSAYDSPDPEDLWAYMQGYEDLTGGSVMAIPHNGNLSNGLMFATERLNGEPIDAEYAETRMRWEPIIEVTQIKGDGEAHPALSPDDEFADYGTWDKGDIGGFKPKMPEMLPFEYARSALQVGMQQEQKLGINPFKFGQIGATDAHTAVSTTRDDNFWGKMPSSEPSPDRWKHYVIQSFNGDETLSTFEYEALASGLAGVWARENTRSAIFDAMQAKEVYATTGTRIAVRFFGGWDFEGADVFRPNVVDIGYSRGVPMGGDLPPQGEATAPVFMLGALKDVSAANLDRVQIIKGWIDTEGARQERIYDVAVSDGREIGEDGRARQPVGSTVDEVNATYTNAIGTAELRGVWTDPDFDPALPAYFYARVLEIPTPTWQAHDEKFYGMKMDADVPRSHQERAYTSPIWYTPEQ</sequence>
<comment type="caution">
    <text evidence="2">The sequence shown here is derived from an EMBL/GenBank/DDBJ whole genome shotgun (WGS) entry which is preliminary data.</text>
</comment>
<accession>A0A2P8FDN7</accession>
<dbReference type="InterPro" id="IPR016195">
    <property type="entry name" value="Pol/histidinol_Pase-like"/>
</dbReference>
<dbReference type="SUPFAM" id="SSF89550">
    <property type="entry name" value="PHP domain-like"/>
    <property type="match status" value="1"/>
</dbReference>
<dbReference type="RefSeq" id="WP_106608495.1">
    <property type="nucleotide sequence ID" value="NZ_PYGJ01000005.1"/>
</dbReference>
<evidence type="ECO:0000313" key="2">
    <source>
        <dbReference type="EMBL" id="PSL19826.1"/>
    </source>
</evidence>
<dbReference type="EMBL" id="PYGJ01000005">
    <property type="protein sequence ID" value="PSL19826.1"/>
    <property type="molecule type" value="Genomic_DNA"/>
</dbReference>
<dbReference type="Gene3D" id="3.20.20.140">
    <property type="entry name" value="Metal-dependent hydrolases"/>
    <property type="match status" value="1"/>
</dbReference>
<feature type="chain" id="PRO_5015178663" evidence="1">
    <location>
        <begin position="20"/>
        <end position="641"/>
    </location>
</feature>
<feature type="signal peptide" evidence="1">
    <location>
        <begin position="1"/>
        <end position="19"/>
    </location>
</feature>
<organism evidence="2 3">
    <name type="scientific">Shimia abyssi</name>
    <dbReference type="NCBI Taxonomy" id="1662395"/>
    <lineage>
        <taxon>Bacteria</taxon>
        <taxon>Pseudomonadati</taxon>
        <taxon>Pseudomonadota</taxon>
        <taxon>Alphaproteobacteria</taxon>
        <taxon>Rhodobacterales</taxon>
        <taxon>Roseobacteraceae</taxon>
    </lineage>
</organism>
<dbReference type="InterPro" id="IPR022028">
    <property type="entry name" value="DUF3604"/>
</dbReference>
<keyword evidence="3" id="KW-1185">Reference proteome</keyword>
<reference evidence="2 3" key="1">
    <citation type="submission" date="2018-03" db="EMBL/GenBank/DDBJ databases">
        <title>Genomic Encyclopedia of Archaeal and Bacterial Type Strains, Phase II (KMG-II): from individual species to whole genera.</title>
        <authorList>
            <person name="Goeker M."/>
        </authorList>
    </citation>
    <scope>NUCLEOTIDE SEQUENCE [LARGE SCALE GENOMIC DNA]</scope>
    <source>
        <strain evidence="2 3">DSM 100673</strain>
    </source>
</reference>
<dbReference type="Proteomes" id="UP000240418">
    <property type="component" value="Unassembled WGS sequence"/>
</dbReference>
<gene>
    <name evidence="2" type="ORF">CLV88_105251</name>
</gene>
<dbReference type="AlphaFoldDB" id="A0A2P8FDN7"/>
<dbReference type="OrthoDB" id="543560at2"/>
<evidence type="ECO:0000313" key="3">
    <source>
        <dbReference type="Proteomes" id="UP000240418"/>
    </source>
</evidence>